<sequence length="155" mass="17323">MIKKLLFGLFATSIATTAAADDKWSVGTIEDNGRPIIIRAISNIPENIDPSLYRNMIAITWKFKSESGMPSSEEKERMNDLEDSISSLVESKSQAILTIVVTGNEVAEWQFYAKSQEDFMGLLNQALAGKEVFPIEVSLQKDPEWAAYNKFRARG</sequence>
<organism evidence="2">
    <name type="scientific">marine sediment metagenome</name>
    <dbReference type="NCBI Taxonomy" id="412755"/>
    <lineage>
        <taxon>unclassified sequences</taxon>
        <taxon>metagenomes</taxon>
        <taxon>ecological metagenomes</taxon>
    </lineage>
</organism>
<comment type="caution">
    <text evidence="2">The sequence shown here is derived from an EMBL/GenBank/DDBJ whole genome shotgun (WGS) entry which is preliminary data.</text>
</comment>
<dbReference type="Pfam" id="PF05117">
    <property type="entry name" value="DUF695"/>
    <property type="match status" value="1"/>
</dbReference>
<dbReference type="AlphaFoldDB" id="A0A0F9GY42"/>
<evidence type="ECO:0000259" key="1">
    <source>
        <dbReference type="Pfam" id="PF05117"/>
    </source>
</evidence>
<protein>
    <recommendedName>
        <fullName evidence="1">DUF695 domain-containing protein</fullName>
    </recommendedName>
</protein>
<accession>A0A0F9GY42</accession>
<proteinExistence type="predicted"/>
<feature type="domain" description="DUF695" evidence="1">
    <location>
        <begin position="22"/>
        <end position="151"/>
    </location>
</feature>
<dbReference type="InterPro" id="IPR016097">
    <property type="entry name" value="DUF695"/>
</dbReference>
<gene>
    <name evidence="2" type="ORF">LCGC14_1852770</name>
</gene>
<reference evidence="2" key="1">
    <citation type="journal article" date="2015" name="Nature">
        <title>Complex archaea that bridge the gap between prokaryotes and eukaryotes.</title>
        <authorList>
            <person name="Spang A."/>
            <person name="Saw J.H."/>
            <person name="Jorgensen S.L."/>
            <person name="Zaremba-Niedzwiedzka K."/>
            <person name="Martijn J."/>
            <person name="Lind A.E."/>
            <person name="van Eijk R."/>
            <person name="Schleper C."/>
            <person name="Guy L."/>
            <person name="Ettema T.J."/>
        </authorList>
    </citation>
    <scope>NUCLEOTIDE SEQUENCE</scope>
</reference>
<name>A0A0F9GY42_9ZZZZ</name>
<evidence type="ECO:0000313" key="2">
    <source>
        <dbReference type="EMBL" id="KKL95621.1"/>
    </source>
</evidence>
<dbReference type="EMBL" id="LAZR01018631">
    <property type="protein sequence ID" value="KKL95621.1"/>
    <property type="molecule type" value="Genomic_DNA"/>
</dbReference>